<dbReference type="PATRIC" id="fig|1208919.3.peg.404"/>
<feature type="transmembrane region" description="Helical" evidence="10">
    <location>
        <begin position="240"/>
        <end position="263"/>
    </location>
</feature>
<dbReference type="InterPro" id="IPR050222">
    <property type="entry name" value="MATE_MdtK"/>
</dbReference>
<keyword evidence="7" id="KW-0406">Ion transport</keyword>
<evidence type="ECO:0000256" key="6">
    <source>
        <dbReference type="ARBA" id="ARBA00022989"/>
    </source>
</evidence>
<dbReference type="eggNOG" id="COG0534">
    <property type="taxonomic scope" value="Bacteria"/>
</dbReference>
<evidence type="ECO:0000256" key="1">
    <source>
        <dbReference type="ARBA" id="ARBA00004429"/>
    </source>
</evidence>
<keyword evidence="3" id="KW-0050">Antiport</keyword>
<sequence>MIIKESKILKNILNQSWPILISQIAGISYGLLDTIMSGHTSKKDLAVVALSTSIYITIFVSLLGVINSLIPIIANNYGRKNFHEVGRYWSQGVWLSIALSIFGSILLYYPNVWFVFFKNMENEIYERVSIYLKILIFALPASLIFRTIYNLCAALSKSRMMVIVSILSIIFKAFLNLILIFGYKLIPAMGATGAAISTTIVSWITLSTGFYIIKKDKFYKKFKLSIYKPQWHKIKELLKIGLPMGGSYLVEVLTFTSMAILIANEGLIAIGGHQIIANIAGVCYIFPISLGIATSSITAQAIGSGDYITAKKSGSIGLWITIILSFIVAIIIYSNTNYIMNIYTNDEAIKYTIYNLMILLPFFHIVDSIQCFNSYLLRAYKISTLPFITQTIALGVIGLGGGWWFGFGKGIEHFKTVHFIIAPNSYIGASSLWIMSTIGLSISSFFLYILYKKHITKFT</sequence>
<evidence type="ECO:0000256" key="9">
    <source>
        <dbReference type="ARBA" id="ARBA00031636"/>
    </source>
</evidence>
<feature type="transmembrane region" description="Helical" evidence="10">
    <location>
        <begin position="426"/>
        <end position="451"/>
    </location>
</feature>
<feature type="transmembrane region" description="Helical" evidence="10">
    <location>
        <begin position="161"/>
        <end position="183"/>
    </location>
</feature>
<keyword evidence="8 10" id="KW-0472">Membrane</keyword>
<dbReference type="InterPro" id="IPR048279">
    <property type="entry name" value="MdtK-like"/>
</dbReference>
<feature type="transmembrane region" description="Helical" evidence="10">
    <location>
        <begin position="275"/>
        <end position="295"/>
    </location>
</feature>
<dbReference type="KEGG" id="kde:CDSE_0685"/>
<dbReference type="GO" id="GO:0006811">
    <property type="term" value="P:monoatomic ion transport"/>
    <property type="evidence" value="ECO:0007669"/>
    <property type="project" value="UniProtKB-KW"/>
</dbReference>
<dbReference type="RefSeq" id="WP_015396378.1">
    <property type="nucleotide sequence ID" value="NC_020294.1"/>
</dbReference>
<dbReference type="OrthoDB" id="9780160at2"/>
<dbReference type="EMBL" id="CP003803">
    <property type="protein sequence ID" value="AGF46967.1"/>
    <property type="molecule type" value="Genomic_DNA"/>
</dbReference>
<dbReference type="PANTHER" id="PTHR43298">
    <property type="entry name" value="MULTIDRUG RESISTANCE PROTEIN NORM-RELATED"/>
    <property type="match status" value="1"/>
</dbReference>
<protein>
    <recommendedName>
        <fullName evidence="9">Multidrug-efflux transporter</fullName>
    </recommendedName>
</protein>
<organism evidence="11 12">
    <name type="scientific">Candidatus Kinetoplastidibacterium desouzai TCC079E</name>
    <dbReference type="NCBI Taxonomy" id="1208919"/>
    <lineage>
        <taxon>Bacteria</taxon>
        <taxon>Pseudomonadati</taxon>
        <taxon>Pseudomonadota</taxon>
        <taxon>Betaproteobacteria</taxon>
        <taxon>Candidatus Kinetoplastidibacterium</taxon>
    </lineage>
</organism>
<evidence type="ECO:0000256" key="8">
    <source>
        <dbReference type="ARBA" id="ARBA00023136"/>
    </source>
</evidence>
<feature type="transmembrane region" description="Helical" evidence="10">
    <location>
        <begin position="384"/>
        <end position="406"/>
    </location>
</feature>
<dbReference type="STRING" id="1208919.CDSE_0685"/>
<keyword evidence="6 10" id="KW-1133">Transmembrane helix</keyword>
<dbReference type="Proteomes" id="UP000011547">
    <property type="component" value="Chromosome"/>
</dbReference>
<evidence type="ECO:0000313" key="11">
    <source>
        <dbReference type="EMBL" id="AGF46967.1"/>
    </source>
</evidence>
<dbReference type="GO" id="GO:0042910">
    <property type="term" value="F:xenobiotic transmembrane transporter activity"/>
    <property type="evidence" value="ECO:0007669"/>
    <property type="project" value="InterPro"/>
</dbReference>
<dbReference type="PANTHER" id="PTHR43298:SF2">
    <property type="entry name" value="FMN_FAD EXPORTER YEEO-RELATED"/>
    <property type="match status" value="1"/>
</dbReference>
<dbReference type="Pfam" id="PF01554">
    <property type="entry name" value="MatE"/>
    <property type="match status" value="2"/>
</dbReference>
<keyword evidence="2" id="KW-0813">Transport</keyword>
<reference evidence="11 12" key="1">
    <citation type="journal article" date="2013" name="Genome Biol. Evol.">
        <title>Genome evolution and phylogenomic analysis of candidatus kinetoplastibacterium, the betaproteobacterial endosymbionts of strigomonas and angomonas.</title>
        <authorList>
            <person name="Alves J.M."/>
            <person name="Serrano M.G."/>
            <person name="Maia da Silva F."/>
            <person name="Voegtly L.J."/>
            <person name="Matveyev A.V."/>
            <person name="Teixeira M.M."/>
            <person name="Camargo E.P."/>
            <person name="Buck G.A."/>
        </authorList>
    </citation>
    <scope>NUCLEOTIDE SEQUENCE [LARGE SCALE GENOMIC DNA]</scope>
    <source>
        <strain evidence="11 12">TCC079E</strain>
    </source>
</reference>
<dbReference type="NCBIfam" id="TIGR00797">
    <property type="entry name" value="matE"/>
    <property type="match status" value="1"/>
</dbReference>
<evidence type="ECO:0000313" key="12">
    <source>
        <dbReference type="Proteomes" id="UP000011547"/>
    </source>
</evidence>
<evidence type="ECO:0000256" key="10">
    <source>
        <dbReference type="SAM" id="Phobius"/>
    </source>
</evidence>
<name>M1LML1_9PROT</name>
<evidence type="ECO:0000256" key="3">
    <source>
        <dbReference type="ARBA" id="ARBA00022449"/>
    </source>
</evidence>
<comment type="subcellular location">
    <subcellularLocation>
        <location evidence="1">Cell inner membrane</location>
        <topology evidence="1">Multi-pass membrane protein</topology>
    </subcellularLocation>
</comment>
<dbReference type="GO" id="GO:0005886">
    <property type="term" value="C:plasma membrane"/>
    <property type="evidence" value="ECO:0007669"/>
    <property type="project" value="UniProtKB-SubCell"/>
</dbReference>
<feature type="transmembrane region" description="Helical" evidence="10">
    <location>
        <begin position="189"/>
        <end position="213"/>
    </location>
</feature>
<evidence type="ECO:0000256" key="7">
    <source>
        <dbReference type="ARBA" id="ARBA00023065"/>
    </source>
</evidence>
<dbReference type="PIRSF" id="PIRSF006603">
    <property type="entry name" value="DinF"/>
    <property type="match status" value="1"/>
</dbReference>
<dbReference type="InterPro" id="IPR002528">
    <property type="entry name" value="MATE_fam"/>
</dbReference>
<feature type="transmembrane region" description="Helical" evidence="10">
    <location>
        <begin position="52"/>
        <end position="73"/>
    </location>
</feature>
<feature type="transmembrane region" description="Helical" evidence="10">
    <location>
        <begin position="12"/>
        <end position="32"/>
    </location>
</feature>
<dbReference type="HOGENOM" id="CLU_012893_6_0_4"/>
<feature type="transmembrane region" description="Helical" evidence="10">
    <location>
        <begin position="316"/>
        <end position="333"/>
    </location>
</feature>
<gene>
    <name evidence="11" type="ORF">CDSE_0685</name>
</gene>
<accession>M1LML1</accession>
<feature type="transmembrane region" description="Helical" evidence="10">
    <location>
        <begin position="130"/>
        <end position="149"/>
    </location>
</feature>
<feature type="transmembrane region" description="Helical" evidence="10">
    <location>
        <begin position="93"/>
        <end position="110"/>
    </location>
</feature>
<feature type="transmembrane region" description="Helical" evidence="10">
    <location>
        <begin position="353"/>
        <end position="372"/>
    </location>
</feature>
<dbReference type="AlphaFoldDB" id="M1LML1"/>
<evidence type="ECO:0000256" key="5">
    <source>
        <dbReference type="ARBA" id="ARBA00022692"/>
    </source>
</evidence>
<keyword evidence="4" id="KW-1003">Cell membrane</keyword>
<dbReference type="GO" id="GO:0015297">
    <property type="term" value="F:antiporter activity"/>
    <property type="evidence" value="ECO:0007669"/>
    <property type="project" value="UniProtKB-KW"/>
</dbReference>
<keyword evidence="5 10" id="KW-0812">Transmembrane</keyword>
<keyword evidence="12" id="KW-1185">Reference proteome</keyword>
<evidence type="ECO:0000256" key="4">
    <source>
        <dbReference type="ARBA" id="ARBA00022475"/>
    </source>
</evidence>
<proteinExistence type="predicted"/>
<evidence type="ECO:0000256" key="2">
    <source>
        <dbReference type="ARBA" id="ARBA00022448"/>
    </source>
</evidence>